<feature type="region of interest" description="Disordered" evidence="1">
    <location>
        <begin position="373"/>
        <end position="394"/>
    </location>
</feature>
<feature type="domain" description="DUF7708" evidence="2">
    <location>
        <begin position="182"/>
        <end position="316"/>
    </location>
</feature>
<proteinExistence type="predicted"/>
<gene>
    <name evidence="3" type="ORF">CSIM01_01081</name>
</gene>
<dbReference type="Pfam" id="PF24809">
    <property type="entry name" value="DUF7708"/>
    <property type="match status" value="1"/>
</dbReference>
<evidence type="ECO:0000313" key="4">
    <source>
        <dbReference type="Proteomes" id="UP000070328"/>
    </source>
</evidence>
<dbReference type="PANTHER" id="PTHR40619:SF3">
    <property type="entry name" value="FUNGAL STAND N-TERMINAL GOODBYE DOMAIN-CONTAINING PROTEIN"/>
    <property type="match status" value="1"/>
</dbReference>
<comment type="caution">
    <text evidence="3">The sequence shown here is derived from an EMBL/GenBank/DDBJ whole genome shotgun (WGS) entry which is preliminary data.</text>
</comment>
<dbReference type="AlphaFoldDB" id="A0A135S0A4"/>
<protein>
    <recommendedName>
        <fullName evidence="2">DUF7708 domain-containing protein</fullName>
    </recommendedName>
</protein>
<evidence type="ECO:0000256" key="1">
    <source>
        <dbReference type="SAM" id="MobiDB-lite"/>
    </source>
</evidence>
<dbReference type="InterPro" id="IPR056125">
    <property type="entry name" value="DUF7708"/>
</dbReference>
<evidence type="ECO:0000259" key="2">
    <source>
        <dbReference type="Pfam" id="PF24809"/>
    </source>
</evidence>
<reference evidence="3 4" key="1">
    <citation type="submission" date="2014-02" db="EMBL/GenBank/DDBJ databases">
        <title>The genome sequence of Colletotrichum simmondsii CBS122122.</title>
        <authorList>
            <person name="Baroncelli R."/>
            <person name="Thon M.R."/>
        </authorList>
    </citation>
    <scope>NUCLEOTIDE SEQUENCE [LARGE SCALE GENOMIC DNA]</scope>
    <source>
        <strain evidence="3 4">CBS122122</strain>
    </source>
</reference>
<feature type="compositionally biased region" description="Basic and acidic residues" evidence="1">
    <location>
        <begin position="382"/>
        <end position="394"/>
    </location>
</feature>
<accession>A0A135S0A4</accession>
<dbReference type="OrthoDB" id="4840035at2759"/>
<organism evidence="3 4">
    <name type="scientific">Colletotrichum simmondsii</name>
    <dbReference type="NCBI Taxonomy" id="703756"/>
    <lineage>
        <taxon>Eukaryota</taxon>
        <taxon>Fungi</taxon>
        <taxon>Dikarya</taxon>
        <taxon>Ascomycota</taxon>
        <taxon>Pezizomycotina</taxon>
        <taxon>Sordariomycetes</taxon>
        <taxon>Hypocreomycetidae</taxon>
        <taxon>Glomerellales</taxon>
        <taxon>Glomerellaceae</taxon>
        <taxon>Colletotrichum</taxon>
        <taxon>Colletotrichum acutatum species complex</taxon>
    </lineage>
</organism>
<dbReference type="Proteomes" id="UP000070328">
    <property type="component" value="Unassembled WGS sequence"/>
</dbReference>
<name>A0A135S0A4_9PEZI</name>
<dbReference type="PANTHER" id="PTHR40619">
    <property type="entry name" value="FUNGAL STAND N-TERMINAL GOODBYE DOMAIN-CONTAINING PROTEIN"/>
    <property type="match status" value="1"/>
</dbReference>
<sequence length="672" mass="74710">MPHARLFSLGSRAEVNPTAMISQSAKAAEPALRMVRRYTDQMQRESTGGNLPQVHALKSFNAFIPDISFFGNLRQALATKVDSERRDEAIGRTIPEVSALESLEIYQGTSLADVELHETVLLAGISRDLETQWPKVVKSLPKGERDSIPSKPDIRTFGRVFNQARDKLNVKSSTRSGKIKSWFVGVAETINSHKYLLKLLPEGDKYTSVLVGSFTVLIQVAVTYSDTAENVSECLERLSSQVSLLRNALGANPRRQYIRWQVSKFYCHLFRFLVLILTEWLSSSSKRFFNSFGDGLLSACDTAVRKMTACKDDIMHSIILIQQSTIDDMNAKLDRLGSLVQASLVGAAVDRSRLCDAPRVSSLTEVASFKTLPQSQNTDAKSGSKEDGGGKGKVEPELLEDELSDESNPWTLETMQDSLKHLETFHQAAHVTSLTSPLRQVYASAEMRAILVRMVSSRRSAALWIEGPDDDEPPSHATLLAAQMVHDLSQLNIPSLCHFIHRPKSASLDRERALLEMVYSLVYQISRVLPEHAHFEADVVQKVKLLPAVAQTRSEVTRSLAPAINLLESLSEYLPPLLFCVVDGFQLVGRQSDSPEMKAATKQFVACICEAATRQFKDQPSIFKSLWTTAGPCRDLKQARRSGVLAYLGYEDDEEFESMALRGREMSPLTEG</sequence>
<dbReference type="EMBL" id="JFBX01000757">
    <property type="protein sequence ID" value="KXH29353.1"/>
    <property type="molecule type" value="Genomic_DNA"/>
</dbReference>
<keyword evidence="4" id="KW-1185">Reference proteome</keyword>
<evidence type="ECO:0000313" key="3">
    <source>
        <dbReference type="EMBL" id="KXH29353.1"/>
    </source>
</evidence>